<keyword evidence="1" id="KW-0489">Methyltransferase</keyword>
<dbReference type="InterPro" id="IPR038375">
    <property type="entry name" value="NDUFAF7_sf"/>
</dbReference>
<evidence type="ECO:0000256" key="2">
    <source>
        <dbReference type="ARBA" id="ARBA00022679"/>
    </source>
</evidence>
<dbReference type="SUPFAM" id="SSF53335">
    <property type="entry name" value="S-adenosyl-L-methionine-dependent methyltransferases"/>
    <property type="match status" value="1"/>
</dbReference>
<evidence type="ECO:0008006" key="6">
    <source>
        <dbReference type="Google" id="ProtNLM"/>
    </source>
</evidence>
<dbReference type="Pfam" id="PF02636">
    <property type="entry name" value="Methyltransf_28"/>
    <property type="match status" value="1"/>
</dbReference>
<reference evidence="4 5" key="1">
    <citation type="submission" date="2019-07" db="EMBL/GenBank/DDBJ databases">
        <title>complete genome sequencing of Ornithinimicrobium sp. H23M54.</title>
        <authorList>
            <person name="Bae J.-W."/>
            <person name="Lee S.-Y."/>
        </authorList>
    </citation>
    <scope>NUCLEOTIDE SEQUENCE [LARGE SCALE GENOMIC DNA]</scope>
    <source>
        <strain evidence="4 5">H23M54</strain>
    </source>
</reference>
<dbReference type="GO" id="GO:0035243">
    <property type="term" value="F:protein-arginine omega-N symmetric methyltransferase activity"/>
    <property type="evidence" value="ECO:0007669"/>
    <property type="project" value="TreeGrafter"/>
</dbReference>
<dbReference type="OrthoDB" id="4856867at2"/>
<evidence type="ECO:0000313" key="4">
    <source>
        <dbReference type="EMBL" id="QDO89885.1"/>
    </source>
</evidence>
<dbReference type="Proteomes" id="UP000315395">
    <property type="component" value="Chromosome"/>
</dbReference>
<name>A0A516GEF1_9MICO</name>
<organism evidence="4 5">
    <name type="scientific">Ornithinimicrobium ciconiae</name>
    <dbReference type="NCBI Taxonomy" id="2594265"/>
    <lineage>
        <taxon>Bacteria</taxon>
        <taxon>Bacillati</taxon>
        <taxon>Actinomycetota</taxon>
        <taxon>Actinomycetes</taxon>
        <taxon>Micrococcales</taxon>
        <taxon>Ornithinimicrobiaceae</taxon>
        <taxon>Ornithinimicrobium</taxon>
    </lineage>
</organism>
<dbReference type="AlphaFoldDB" id="A0A516GEF1"/>
<keyword evidence="2" id="KW-0808">Transferase</keyword>
<dbReference type="PANTHER" id="PTHR12049">
    <property type="entry name" value="PROTEIN ARGININE METHYLTRANSFERASE NDUFAF7, MITOCHONDRIAL"/>
    <property type="match status" value="1"/>
</dbReference>
<dbReference type="PANTHER" id="PTHR12049:SF7">
    <property type="entry name" value="PROTEIN ARGININE METHYLTRANSFERASE NDUFAF7, MITOCHONDRIAL"/>
    <property type="match status" value="1"/>
</dbReference>
<proteinExistence type="predicted"/>
<dbReference type="GO" id="GO:0032259">
    <property type="term" value="P:methylation"/>
    <property type="evidence" value="ECO:0007669"/>
    <property type="project" value="UniProtKB-KW"/>
</dbReference>
<evidence type="ECO:0000256" key="1">
    <source>
        <dbReference type="ARBA" id="ARBA00022603"/>
    </source>
</evidence>
<dbReference type="InterPro" id="IPR003788">
    <property type="entry name" value="NDUFAF7"/>
</dbReference>
<evidence type="ECO:0000256" key="3">
    <source>
        <dbReference type="SAM" id="MobiDB-lite"/>
    </source>
</evidence>
<dbReference type="InterPro" id="IPR029063">
    <property type="entry name" value="SAM-dependent_MTases_sf"/>
</dbReference>
<sequence length="373" mass="39684">MLTLRGIGIARGNRTSPRAGSARTKPLQNCARQQRNPSKNPWNSNKTPPEIGETGPVGWRRWDEAWQEALYGPGGFYRRAAPAEHFATSAQGLGATGALLAESLLLLAERHGLTRIVEIGAGRGELLTALAAMSPDTELVGVDIVDRPEPLPPEVSWIRSPGGAPLPDELTGLTDTLLVAHEWLDVVPCPVAARGPDGTWHAVLVAPDGSEQPGPPVAGPDLDWLRGHLPAEVDRAEIGRPRDAAFADLSARVRTGLVLVVDYGHLAADRPLHGTLTGYRDGTQAPPVPDGSCDLTAHVALDSLGADHVRSQREALHDLLGRAELPSHDLSRTDPTGYLRLLTRANALATLTSPTGLGAFWWATSLRSSPDLG</sequence>
<evidence type="ECO:0000313" key="5">
    <source>
        <dbReference type="Proteomes" id="UP000315395"/>
    </source>
</evidence>
<gene>
    <name evidence="4" type="ORF">FNH13_17405</name>
</gene>
<feature type="region of interest" description="Disordered" evidence="3">
    <location>
        <begin position="1"/>
        <end position="57"/>
    </location>
</feature>
<keyword evidence="5" id="KW-1185">Reference proteome</keyword>
<dbReference type="EMBL" id="CP041616">
    <property type="protein sequence ID" value="QDO89885.1"/>
    <property type="molecule type" value="Genomic_DNA"/>
</dbReference>
<feature type="compositionally biased region" description="Polar residues" evidence="3">
    <location>
        <begin position="26"/>
        <end position="47"/>
    </location>
</feature>
<dbReference type="Gene3D" id="3.40.50.12710">
    <property type="match status" value="1"/>
</dbReference>
<accession>A0A516GEF1</accession>
<dbReference type="KEGG" id="orz:FNH13_17405"/>
<protein>
    <recommendedName>
        <fullName evidence="6">SAM-dependent methyltransferase</fullName>
    </recommendedName>
</protein>